<dbReference type="PANTHER" id="PTHR30619">
    <property type="entry name" value="DNA INTERNALIZATION/COMPETENCE PROTEIN COMEC/REC2"/>
    <property type="match status" value="1"/>
</dbReference>
<dbReference type="InterPro" id="IPR004797">
    <property type="entry name" value="Competence_ComEC/Rec2"/>
</dbReference>
<dbReference type="InterPro" id="IPR036866">
    <property type="entry name" value="RibonucZ/Hydroxyglut_hydro"/>
</dbReference>
<keyword evidence="3 6" id="KW-0812">Transmembrane</keyword>
<dbReference type="SMART" id="SM00849">
    <property type="entry name" value="Lactamase_B"/>
    <property type="match status" value="1"/>
</dbReference>
<dbReference type="Pfam" id="PF13567">
    <property type="entry name" value="DUF4131"/>
    <property type="match status" value="1"/>
</dbReference>
<dbReference type="NCBIfam" id="TIGR00360">
    <property type="entry name" value="ComEC_N-term"/>
    <property type="match status" value="1"/>
</dbReference>
<dbReference type="InterPro" id="IPR001279">
    <property type="entry name" value="Metallo-B-lactamas"/>
</dbReference>
<name>A0A1I5J2I6_9FIRM</name>
<evidence type="ECO:0000259" key="7">
    <source>
        <dbReference type="SMART" id="SM00849"/>
    </source>
</evidence>
<reference evidence="8 9" key="1">
    <citation type="submission" date="2016-10" db="EMBL/GenBank/DDBJ databases">
        <authorList>
            <person name="de Groot N.N."/>
        </authorList>
    </citation>
    <scope>NUCLEOTIDE SEQUENCE [LARGE SCALE GENOMIC DNA]</scope>
    <source>
        <strain evidence="8 9">DSM 1283</strain>
    </source>
</reference>
<evidence type="ECO:0000313" key="8">
    <source>
        <dbReference type="EMBL" id="SFO66889.1"/>
    </source>
</evidence>
<feature type="transmembrane region" description="Helical" evidence="6">
    <location>
        <begin position="326"/>
        <end position="356"/>
    </location>
</feature>
<dbReference type="InterPro" id="IPR004477">
    <property type="entry name" value="ComEC_N"/>
</dbReference>
<dbReference type="Gene3D" id="3.60.15.10">
    <property type="entry name" value="Ribonuclease Z/Hydroxyacylglutathione hydrolase-like"/>
    <property type="match status" value="1"/>
</dbReference>
<evidence type="ECO:0000256" key="1">
    <source>
        <dbReference type="ARBA" id="ARBA00004651"/>
    </source>
</evidence>
<evidence type="ECO:0000256" key="3">
    <source>
        <dbReference type="ARBA" id="ARBA00022692"/>
    </source>
</evidence>
<dbReference type="STRING" id="1527.SAMN04489757_1636"/>
<evidence type="ECO:0000256" key="2">
    <source>
        <dbReference type="ARBA" id="ARBA00022475"/>
    </source>
</evidence>
<dbReference type="Proteomes" id="UP000198806">
    <property type="component" value="Unassembled WGS sequence"/>
</dbReference>
<keyword evidence="4 6" id="KW-1133">Transmembrane helix</keyword>
<keyword evidence="5 6" id="KW-0472">Membrane</keyword>
<dbReference type="Pfam" id="PF03772">
    <property type="entry name" value="Competence"/>
    <property type="match status" value="1"/>
</dbReference>
<keyword evidence="9" id="KW-1185">Reference proteome</keyword>
<feature type="transmembrane region" description="Helical" evidence="6">
    <location>
        <begin position="268"/>
        <end position="291"/>
    </location>
</feature>
<proteinExistence type="predicted"/>
<evidence type="ECO:0000256" key="4">
    <source>
        <dbReference type="ARBA" id="ARBA00022989"/>
    </source>
</evidence>
<feature type="domain" description="Metallo-beta-lactamase" evidence="7">
    <location>
        <begin position="545"/>
        <end position="749"/>
    </location>
</feature>
<gene>
    <name evidence="8" type="ORF">SAMN04489757_1636</name>
</gene>
<dbReference type="InterPro" id="IPR035681">
    <property type="entry name" value="ComA-like_MBL"/>
</dbReference>
<feature type="transmembrane region" description="Helical" evidence="6">
    <location>
        <begin position="57"/>
        <end position="74"/>
    </location>
</feature>
<dbReference type="PANTHER" id="PTHR30619:SF1">
    <property type="entry name" value="RECOMBINATION PROTEIN 2"/>
    <property type="match status" value="1"/>
</dbReference>
<dbReference type="AlphaFoldDB" id="A0A1I5J2I6"/>
<organism evidence="8 9">
    <name type="scientific">Anaerocolumna aminovalerica</name>
    <dbReference type="NCBI Taxonomy" id="1527"/>
    <lineage>
        <taxon>Bacteria</taxon>
        <taxon>Bacillati</taxon>
        <taxon>Bacillota</taxon>
        <taxon>Clostridia</taxon>
        <taxon>Lachnospirales</taxon>
        <taxon>Lachnospiraceae</taxon>
        <taxon>Anaerocolumna</taxon>
    </lineage>
</organism>
<dbReference type="SUPFAM" id="SSF56281">
    <property type="entry name" value="Metallo-hydrolase/oxidoreductase"/>
    <property type="match status" value="1"/>
</dbReference>
<feature type="transmembrane region" description="Helical" evidence="6">
    <location>
        <begin position="7"/>
        <end position="23"/>
    </location>
</feature>
<dbReference type="RefSeq" id="WP_170848094.1">
    <property type="nucleotide sequence ID" value="NZ_BAABFM010000072.1"/>
</dbReference>
<feature type="transmembrane region" description="Helical" evidence="6">
    <location>
        <begin position="450"/>
        <end position="470"/>
    </location>
</feature>
<dbReference type="GO" id="GO:0030420">
    <property type="term" value="P:establishment of competence for transformation"/>
    <property type="evidence" value="ECO:0007669"/>
    <property type="project" value="InterPro"/>
</dbReference>
<comment type="subcellular location">
    <subcellularLocation>
        <location evidence="1">Cell membrane</location>
        <topology evidence="1">Multi-pass membrane protein</topology>
    </subcellularLocation>
</comment>
<feature type="transmembrane region" description="Helical" evidence="6">
    <location>
        <begin position="425"/>
        <end position="444"/>
    </location>
</feature>
<feature type="transmembrane region" description="Helical" evidence="6">
    <location>
        <begin position="491"/>
        <end position="508"/>
    </location>
</feature>
<dbReference type="NCBIfam" id="TIGR00361">
    <property type="entry name" value="ComEC_Rec2"/>
    <property type="match status" value="1"/>
</dbReference>
<dbReference type="CDD" id="cd07731">
    <property type="entry name" value="ComA-like_MBL-fold"/>
    <property type="match status" value="1"/>
</dbReference>
<feature type="transmembrane region" description="Helical" evidence="6">
    <location>
        <begin position="29"/>
        <end position="45"/>
    </location>
</feature>
<evidence type="ECO:0000256" key="6">
    <source>
        <dbReference type="SAM" id="Phobius"/>
    </source>
</evidence>
<dbReference type="InterPro" id="IPR025405">
    <property type="entry name" value="DUF4131"/>
</dbReference>
<dbReference type="Pfam" id="PF00753">
    <property type="entry name" value="Lactamase_B"/>
    <property type="match status" value="1"/>
</dbReference>
<feature type="transmembrane region" description="Helical" evidence="6">
    <location>
        <begin position="298"/>
        <end position="320"/>
    </location>
</feature>
<dbReference type="EMBL" id="FOWD01000063">
    <property type="protein sequence ID" value="SFO66889.1"/>
    <property type="molecule type" value="Genomic_DNA"/>
</dbReference>
<dbReference type="GO" id="GO:0005886">
    <property type="term" value="C:plasma membrane"/>
    <property type="evidence" value="ECO:0007669"/>
    <property type="project" value="UniProtKB-SubCell"/>
</dbReference>
<evidence type="ECO:0000313" key="9">
    <source>
        <dbReference type="Proteomes" id="UP000198806"/>
    </source>
</evidence>
<sequence length="821" mass="92447">MNIRRPLVWLLAFYIAGIALYRVSSISIVVIAILLCILVLGRLLLLKCKRRERLSNFGFILGFPILFILGYSLMNHQIKPNKMDQVFENSIKGTVYGKLQSLEDKGSYVVLTLIDNVIDPDTNHIKNNLKKVSLKQNEVYDSVKEADTYQSKKIKVYTSENSNFKIGNILEISGKIEKFQKATNPGQFNEYEFNKIQKIDYKIKAENIKVVDGRYSWFFQTLHDIKNKFIQVYEQILPQKNAGLISAMILGDTSGLDKDIKDLYRENGISHILAISGLNVSLIGMSLFHLLRKLRIPNFIATLLSIFLIFSFGVLTNFSVSTNRAVVMLIVFMCGGVIGRTYDLFSAASLSALIILINSPMEIYNAGFLLSFTAILGMALIYPILKNILGKRNKLVEAFLLTLSIQVITLPVMLYFFYEFPLYSIIINLIILPLSSLIVLIALVAGLAGFIAISLGSFIIGGAHYILNFYEAVCRFGEKLPGRMILIGRPDLWLLAFYYFILIIWILLNTELVRKKTIILLSFLLLIFVKPKNVDLEVTFIDVGQGDCIFMNSPENVTYLIDGGSSDVKEVGKYRIEPFLKSKGIWKVDYVILTHLDTDHISGVLELMESSKNGSYEGNIIIGHLILPDVQEKDQEYMDIVTLAENKGIKVLYIQKGDIIKEKHVTITCLNPSPDALHADNASSVVLSVNYGDFNMLLTGDLEGEGERQVLGILNGTSSLLSPKDKDTDEIINEPIEVTKDYDVLKVAHHGSKNSTFEEFLSVIKPEWAIISCGYNNRYGHPHEELMERLLNINSKILTTPEKGAVTLIINKELILFKCFS</sequence>
<evidence type="ECO:0000256" key="5">
    <source>
        <dbReference type="ARBA" id="ARBA00023136"/>
    </source>
</evidence>
<protein>
    <submittedName>
        <fullName evidence="8">Competence protein ComEC</fullName>
    </submittedName>
</protein>
<accession>A0A1I5J2I6</accession>
<feature type="transmembrane region" description="Helical" evidence="6">
    <location>
        <begin position="397"/>
        <end position="418"/>
    </location>
</feature>
<keyword evidence="2" id="KW-1003">Cell membrane</keyword>
<dbReference type="InterPro" id="IPR052159">
    <property type="entry name" value="Competence_DNA_uptake"/>
</dbReference>
<feature type="transmembrane region" description="Helical" evidence="6">
    <location>
        <begin position="363"/>
        <end position="385"/>
    </location>
</feature>